<dbReference type="SUPFAM" id="SSF49478">
    <property type="entry name" value="Cna protein B-type domain"/>
    <property type="match status" value="1"/>
</dbReference>
<reference evidence="5" key="1">
    <citation type="journal article" date="2013" name="Environ. Microbiol.">
        <title>Microbiota from the distal guts of lean and obese adolescents exhibit partial functional redundancy besides clear differences in community structure.</title>
        <authorList>
            <person name="Ferrer M."/>
            <person name="Ruiz A."/>
            <person name="Lanza F."/>
            <person name="Haange S.B."/>
            <person name="Oberbach A."/>
            <person name="Till H."/>
            <person name="Bargiela R."/>
            <person name="Campoy C."/>
            <person name="Segura M.T."/>
            <person name="Richter M."/>
            <person name="von Bergen M."/>
            <person name="Seifert J."/>
            <person name="Suarez A."/>
        </authorList>
    </citation>
    <scope>NUCLEOTIDE SEQUENCE</scope>
</reference>
<dbReference type="Gene3D" id="2.60.40.10">
    <property type="entry name" value="Immunoglobulins"/>
    <property type="match status" value="2"/>
</dbReference>
<dbReference type="PANTHER" id="PTHR36108">
    <property type="entry name" value="COLOSSIN-B-RELATED"/>
    <property type="match status" value="1"/>
</dbReference>
<comment type="similarity">
    <text evidence="1">Belongs to the serine-aspartate repeat-containing protein (SDr) family.</text>
</comment>
<evidence type="ECO:0000256" key="1">
    <source>
        <dbReference type="ARBA" id="ARBA00007257"/>
    </source>
</evidence>
<name>K1T0X0_9ZZZZ</name>
<evidence type="ECO:0000259" key="4">
    <source>
        <dbReference type="Pfam" id="PF17802"/>
    </source>
</evidence>
<comment type="caution">
    <text evidence="5">The sequence shown here is derived from an EMBL/GenBank/DDBJ whole genome shotgun (WGS) entry which is preliminary data.</text>
</comment>
<dbReference type="PANTHER" id="PTHR36108:SF13">
    <property type="entry name" value="COLOSSIN-B-RELATED"/>
    <property type="match status" value="1"/>
</dbReference>
<accession>K1T0X0</accession>
<evidence type="ECO:0000256" key="3">
    <source>
        <dbReference type="ARBA" id="ARBA00022729"/>
    </source>
</evidence>
<dbReference type="InterPro" id="IPR041033">
    <property type="entry name" value="SpaA_PFL_dom_1"/>
</dbReference>
<feature type="domain" description="SpaA-like prealbumin fold" evidence="4">
    <location>
        <begin position="106"/>
        <end position="197"/>
    </location>
</feature>
<keyword evidence="3" id="KW-0732">Signal</keyword>
<dbReference type="AlphaFoldDB" id="K1T0X0"/>
<evidence type="ECO:0000313" key="5">
    <source>
        <dbReference type="EMBL" id="EKC59725.1"/>
    </source>
</evidence>
<organism evidence="5">
    <name type="scientific">human gut metagenome</name>
    <dbReference type="NCBI Taxonomy" id="408170"/>
    <lineage>
        <taxon>unclassified sequences</taxon>
        <taxon>metagenomes</taxon>
        <taxon>organismal metagenomes</taxon>
    </lineage>
</organism>
<dbReference type="EMBL" id="AJWZ01006453">
    <property type="protein sequence ID" value="EKC59725.1"/>
    <property type="molecule type" value="Genomic_DNA"/>
</dbReference>
<dbReference type="Pfam" id="PF17802">
    <property type="entry name" value="SpaA"/>
    <property type="match status" value="1"/>
</dbReference>
<feature type="non-terminal residue" evidence="5">
    <location>
        <position position="201"/>
    </location>
</feature>
<keyword evidence="2" id="KW-0964">Secreted</keyword>
<protein>
    <submittedName>
        <fullName evidence="5">Collagen adhesion protein</fullName>
    </submittedName>
</protein>
<sequence>LGNNNELQKVQFALYAAEDLTATDGSVIPKDGLLEILSLNADGTAEFATDLPVEAKAYVKEYSTDEHYILSDTEYPVIFEYAGQNVSEVRISVNNGNAIENTLKRGSIIGKKSDEQGNALADAVFGLFRAEETEYTEATALLTAVSNNDGVFRFDNVPVGEYVVIELSAPEGYLLDNTPIPVTLNKDGQIVTIKAVNIWAN</sequence>
<proteinExistence type="inferred from homology"/>
<gene>
    <name evidence="5" type="ORF">OBE_09350</name>
</gene>
<evidence type="ECO:0000256" key="2">
    <source>
        <dbReference type="ARBA" id="ARBA00022525"/>
    </source>
</evidence>
<dbReference type="InterPro" id="IPR013783">
    <property type="entry name" value="Ig-like_fold"/>
</dbReference>
<feature type="non-terminal residue" evidence="5">
    <location>
        <position position="1"/>
    </location>
</feature>